<reference evidence="6" key="1">
    <citation type="submission" date="2020-09" db="EMBL/GenBank/DDBJ databases">
        <authorList>
            <person name="Kikuchi T."/>
        </authorList>
    </citation>
    <scope>NUCLEOTIDE SEQUENCE</scope>
    <source>
        <strain evidence="6">SH1</strain>
    </source>
</reference>
<evidence type="ECO:0000259" key="5">
    <source>
        <dbReference type="PROSITE" id="PS50026"/>
    </source>
</evidence>
<dbReference type="SMART" id="SM00181">
    <property type="entry name" value="EGF"/>
    <property type="match status" value="2"/>
</dbReference>
<protein>
    <recommendedName>
        <fullName evidence="5">EGF-like domain-containing protein</fullName>
    </recommendedName>
</protein>
<keyword evidence="1" id="KW-0245">EGF-like domain</keyword>
<feature type="chain" id="PRO_5035681821" description="EGF-like domain-containing protein" evidence="4">
    <location>
        <begin position="19"/>
        <end position="232"/>
    </location>
</feature>
<dbReference type="Proteomes" id="UP000783686">
    <property type="component" value="Unassembled WGS sequence"/>
</dbReference>
<evidence type="ECO:0000256" key="2">
    <source>
        <dbReference type="SAM" id="Coils"/>
    </source>
</evidence>
<dbReference type="AlphaFoldDB" id="A0A811KVT2"/>
<name>A0A811KVT2_9BILA</name>
<comment type="caution">
    <text evidence="6">The sequence shown here is derived from an EMBL/GenBank/DDBJ whole genome shotgun (WGS) entry which is preliminary data.</text>
</comment>
<feature type="disulfide bond" evidence="1">
    <location>
        <begin position="129"/>
        <end position="138"/>
    </location>
</feature>
<keyword evidence="4" id="KW-0732">Signal</keyword>
<dbReference type="Proteomes" id="UP000614601">
    <property type="component" value="Unassembled WGS sequence"/>
</dbReference>
<keyword evidence="2" id="KW-0175">Coiled coil</keyword>
<feature type="domain" description="EGF-like" evidence="5">
    <location>
        <begin position="103"/>
        <end position="139"/>
    </location>
</feature>
<dbReference type="Gene3D" id="2.10.25.10">
    <property type="entry name" value="Laminin"/>
    <property type="match status" value="1"/>
</dbReference>
<comment type="caution">
    <text evidence="1">Lacks conserved residue(s) required for the propagation of feature annotation.</text>
</comment>
<dbReference type="PROSITE" id="PS01186">
    <property type="entry name" value="EGF_2"/>
    <property type="match status" value="1"/>
</dbReference>
<dbReference type="SUPFAM" id="SSF57196">
    <property type="entry name" value="EGF/Laminin"/>
    <property type="match status" value="1"/>
</dbReference>
<evidence type="ECO:0000256" key="1">
    <source>
        <dbReference type="PROSITE-ProRule" id="PRU00076"/>
    </source>
</evidence>
<dbReference type="EMBL" id="CAJFCW020000004">
    <property type="protein sequence ID" value="CAG9112247.1"/>
    <property type="molecule type" value="Genomic_DNA"/>
</dbReference>
<evidence type="ECO:0000313" key="6">
    <source>
        <dbReference type="EMBL" id="CAD5218982.1"/>
    </source>
</evidence>
<keyword evidence="1" id="KW-1015">Disulfide bond</keyword>
<feature type="coiled-coil region" evidence="2">
    <location>
        <begin position="182"/>
        <end position="209"/>
    </location>
</feature>
<keyword evidence="7" id="KW-1185">Reference proteome</keyword>
<evidence type="ECO:0000313" key="7">
    <source>
        <dbReference type="Proteomes" id="UP000614601"/>
    </source>
</evidence>
<gene>
    <name evidence="6" type="ORF">BOKJ2_LOCUS8192</name>
</gene>
<keyword evidence="3" id="KW-0812">Transmembrane</keyword>
<dbReference type="PROSITE" id="PS00022">
    <property type="entry name" value="EGF_1"/>
    <property type="match status" value="1"/>
</dbReference>
<accession>A0A811KVT2</accession>
<evidence type="ECO:0000256" key="4">
    <source>
        <dbReference type="SAM" id="SignalP"/>
    </source>
</evidence>
<feature type="transmembrane region" description="Helical" evidence="3">
    <location>
        <begin position="157"/>
        <end position="182"/>
    </location>
</feature>
<keyword evidence="3" id="KW-0472">Membrane</keyword>
<feature type="signal peptide" evidence="4">
    <location>
        <begin position="1"/>
        <end position="18"/>
    </location>
</feature>
<dbReference type="EMBL" id="CAJFDH010000004">
    <property type="protein sequence ID" value="CAD5218982.1"/>
    <property type="molecule type" value="Genomic_DNA"/>
</dbReference>
<sequence>MGSIKPFILLFLITYAVSQEVCRTNECKTGKAIVTLKYYCICDSGFCGQRCELREPCPLKPRSLLNTTLALGDKRCSTVKLDCEHGPGKIFDKLERSNDLPPNWAPCAQNVCKNGGTCYEDGGAEFCTCASNFGGELCERMLELANKDSEESRIASLSLVCWILALAFCLSLCFGVMGWMFFRKARHENEELQEEIKKLQTELKLYNVKKNVIIRKVRTKPEEATLLAKDVP</sequence>
<keyword evidence="3" id="KW-1133">Transmembrane helix</keyword>
<dbReference type="InterPro" id="IPR000742">
    <property type="entry name" value="EGF"/>
</dbReference>
<dbReference type="OrthoDB" id="2121828at2759"/>
<organism evidence="6 7">
    <name type="scientific">Bursaphelenchus okinawaensis</name>
    <dbReference type="NCBI Taxonomy" id="465554"/>
    <lineage>
        <taxon>Eukaryota</taxon>
        <taxon>Metazoa</taxon>
        <taxon>Ecdysozoa</taxon>
        <taxon>Nematoda</taxon>
        <taxon>Chromadorea</taxon>
        <taxon>Rhabditida</taxon>
        <taxon>Tylenchina</taxon>
        <taxon>Tylenchomorpha</taxon>
        <taxon>Aphelenchoidea</taxon>
        <taxon>Aphelenchoididae</taxon>
        <taxon>Bursaphelenchus</taxon>
    </lineage>
</organism>
<proteinExistence type="predicted"/>
<dbReference type="PROSITE" id="PS50026">
    <property type="entry name" value="EGF_3"/>
    <property type="match status" value="1"/>
</dbReference>
<evidence type="ECO:0000256" key="3">
    <source>
        <dbReference type="SAM" id="Phobius"/>
    </source>
</evidence>